<keyword evidence="6" id="KW-1185">Reference proteome</keyword>
<dbReference type="EMBL" id="MWQA01000001">
    <property type="protein sequence ID" value="ORC05860.1"/>
    <property type="molecule type" value="Genomic_DNA"/>
</dbReference>
<dbReference type="EMBL" id="UPHL01000092">
    <property type="protein sequence ID" value="VAZ84500.1"/>
    <property type="molecule type" value="Genomic_DNA"/>
</dbReference>
<evidence type="ECO:0000313" key="5">
    <source>
        <dbReference type="Proteomes" id="UP000192335"/>
    </source>
</evidence>
<gene>
    <name evidence="2" type="ORF">B4U45_03500</name>
    <name evidence="3" type="ORF">LAUMK42_03323</name>
    <name evidence="4" type="ORF">LAUMK4_03273</name>
</gene>
<comment type="caution">
    <text evidence="2">The sequence shown here is derived from an EMBL/GenBank/DDBJ whole genome shotgun (WGS) entry which is preliminary data.</text>
</comment>
<dbReference type="EMBL" id="UPHM01000087">
    <property type="protein sequence ID" value="VAZ95783.1"/>
    <property type="molecule type" value="Genomic_DNA"/>
</dbReference>
<feature type="region of interest" description="Disordered" evidence="1">
    <location>
        <begin position="32"/>
        <end position="70"/>
    </location>
</feature>
<sequence>MSGTGVVQDQRHELKDHIASPALGNAGVLFGGGGRGGDGGNGGNRTTAGAGGAGGAGARLLGEDGLDGVQ</sequence>
<proteinExistence type="predicted"/>
<reference evidence="6 7" key="2">
    <citation type="submission" date="2018-09" db="EMBL/GenBank/DDBJ databases">
        <authorList>
            <person name="Tagini F."/>
        </authorList>
    </citation>
    <scope>NUCLEOTIDE SEQUENCE [LARGE SCALE GENOMIC DNA]</scope>
    <source>
        <strain evidence="4 6">MK4</strain>
        <strain evidence="3 7">MK42</strain>
    </source>
</reference>
<evidence type="ECO:0000313" key="6">
    <source>
        <dbReference type="Proteomes" id="UP000271464"/>
    </source>
</evidence>
<dbReference type="Proteomes" id="UP000279331">
    <property type="component" value="Unassembled WGS sequence"/>
</dbReference>
<evidence type="ECO:0000313" key="7">
    <source>
        <dbReference type="Proteomes" id="UP000279331"/>
    </source>
</evidence>
<dbReference type="AlphaFoldDB" id="A0A1X0L4G3"/>
<evidence type="ECO:0000313" key="3">
    <source>
        <dbReference type="EMBL" id="VAZ84500.1"/>
    </source>
</evidence>
<dbReference type="Proteomes" id="UP000271464">
    <property type="component" value="Unassembled WGS sequence"/>
</dbReference>
<feature type="compositionally biased region" description="Gly residues" evidence="1">
    <location>
        <begin position="32"/>
        <end position="57"/>
    </location>
</feature>
<accession>A0A1X0L4G3</accession>
<reference evidence="2 5" key="1">
    <citation type="submission" date="2017-02" db="EMBL/GenBank/DDBJ databases">
        <title>Mycobacterium kansasii genomes.</title>
        <authorList>
            <person name="Borowka P."/>
            <person name="Strapagiel D."/>
            <person name="Marciniak B."/>
            <person name="Lach J."/>
            <person name="Bakula Z."/>
            <person name="Van Ingen J."/>
            <person name="Safianowska A."/>
            <person name="Brzostek A."/>
            <person name="Dziadek J."/>
            <person name="Jagielski T."/>
        </authorList>
    </citation>
    <scope>NUCLEOTIDE SEQUENCE [LARGE SCALE GENOMIC DNA]</scope>
    <source>
        <strain evidence="2 5">12MK</strain>
    </source>
</reference>
<evidence type="ECO:0000313" key="2">
    <source>
        <dbReference type="EMBL" id="ORC05860.1"/>
    </source>
</evidence>
<evidence type="ECO:0000256" key="1">
    <source>
        <dbReference type="SAM" id="MobiDB-lite"/>
    </source>
</evidence>
<organism evidence="2 5">
    <name type="scientific">Mycobacterium persicum</name>
    <dbReference type="NCBI Taxonomy" id="1487726"/>
    <lineage>
        <taxon>Bacteria</taxon>
        <taxon>Bacillati</taxon>
        <taxon>Actinomycetota</taxon>
        <taxon>Actinomycetes</taxon>
        <taxon>Mycobacteriales</taxon>
        <taxon>Mycobacteriaceae</taxon>
        <taxon>Mycobacterium</taxon>
    </lineage>
</organism>
<name>A0A1X0L4G3_9MYCO</name>
<evidence type="ECO:0000313" key="4">
    <source>
        <dbReference type="EMBL" id="VAZ95783.1"/>
    </source>
</evidence>
<protein>
    <submittedName>
        <fullName evidence="2">Uncharacterized protein</fullName>
    </submittedName>
</protein>
<dbReference type="Proteomes" id="UP000192335">
    <property type="component" value="Unassembled WGS sequence"/>
</dbReference>
<dbReference type="RefSeq" id="WP_075545290.1">
    <property type="nucleotide sequence ID" value="NZ_CADEAW010000006.1"/>
</dbReference>
<dbReference type="GeneID" id="66596361"/>